<sequence length="319" mass="35438">MFDHITVLKNEMVQSLNLPVDGIAIDCTAGGGGHTAALLDALGPGGKVFAFDRDPMAFQFLSERFAKDLATKRLVLCPNPFSEIQEVAEKYEIAGKIDGICADIGVSSPQLDLGERGFSFNKDGPLDMRMDTSSGDNAAHVINEYNEQELADIIYKFGEEPKSRFVARAIVQERSKEPITNTLRLAEIVANAIHYKTKSKKHPATKTFQALRIYVNQELEELETLCRDGFDILKPGGRIGIITFHSLEDKFVKQYFNTLGKGKKIPAHLSRAPLTEDQVAAYKDVKGKIVKPFPLIPSEEEQSENPRSRSAKLRTIEKL</sequence>
<dbReference type="HAMAP" id="MF_01007">
    <property type="entry name" value="16SrRNA_methyltr_H"/>
    <property type="match status" value="1"/>
</dbReference>
<evidence type="ECO:0000256" key="3">
    <source>
        <dbReference type="ARBA" id="ARBA00022603"/>
    </source>
</evidence>
<dbReference type="GO" id="GO:0071424">
    <property type="term" value="F:rRNA (cytosine-N4-)-methyltransferase activity"/>
    <property type="evidence" value="ECO:0007669"/>
    <property type="project" value="UniProtKB-UniRule"/>
</dbReference>
<dbReference type="InterPro" id="IPR029063">
    <property type="entry name" value="SAM-dependent_MTases_sf"/>
</dbReference>
<comment type="function">
    <text evidence="6">Specifically methylates the N4 position of cytidine in position 1402 (C1402) of 16S rRNA.</text>
</comment>
<comment type="subcellular location">
    <subcellularLocation>
        <location evidence="6">Cytoplasm</location>
    </subcellularLocation>
</comment>
<evidence type="ECO:0000256" key="7">
    <source>
        <dbReference type="SAM" id="MobiDB-lite"/>
    </source>
</evidence>
<dbReference type="Gene3D" id="1.10.150.170">
    <property type="entry name" value="Putative methyltransferase TM0872, insert domain"/>
    <property type="match status" value="1"/>
</dbReference>
<evidence type="ECO:0000256" key="5">
    <source>
        <dbReference type="ARBA" id="ARBA00022691"/>
    </source>
</evidence>
<dbReference type="NCBIfam" id="TIGR00006">
    <property type="entry name" value="16S rRNA (cytosine(1402)-N(4))-methyltransferase RsmH"/>
    <property type="match status" value="1"/>
</dbReference>
<evidence type="ECO:0000313" key="9">
    <source>
        <dbReference type="Proteomes" id="UP000192907"/>
    </source>
</evidence>
<comment type="catalytic activity">
    <reaction evidence="6">
        <text>cytidine(1402) in 16S rRNA + S-adenosyl-L-methionine = N(4)-methylcytidine(1402) in 16S rRNA + S-adenosyl-L-homocysteine + H(+)</text>
        <dbReference type="Rhea" id="RHEA:42928"/>
        <dbReference type="Rhea" id="RHEA-COMP:10286"/>
        <dbReference type="Rhea" id="RHEA-COMP:10287"/>
        <dbReference type="ChEBI" id="CHEBI:15378"/>
        <dbReference type="ChEBI" id="CHEBI:57856"/>
        <dbReference type="ChEBI" id="CHEBI:59789"/>
        <dbReference type="ChEBI" id="CHEBI:74506"/>
        <dbReference type="ChEBI" id="CHEBI:82748"/>
        <dbReference type="EC" id="2.1.1.199"/>
    </reaction>
</comment>
<dbReference type="PIRSF" id="PIRSF004486">
    <property type="entry name" value="MraW"/>
    <property type="match status" value="1"/>
</dbReference>
<feature type="binding site" evidence="6">
    <location>
        <position position="52"/>
    </location>
    <ligand>
        <name>S-adenosyl-L-methionine</name>
        <dbReference type="ChEBI" id="CHEBI:59789"/>
    </ligand>
</feature>
<keyword evidence="3 6" id="KW-0489">Methyltransferase</keyword>
<dbReference type="SUPFAM" id="SSF53335">
    <property type="entry name" value="S-adenosyl-L-methionine-dependent methyltransferases"/>
    <property type="match status" value="1"/>
</dbReference>
<feature type="binding site" evidence="6">
    <location>
        <position position="103"/>
    </location>
    <ligand>
        <name>S-adenosyl-L-methionine</name>
        <dbReference type="ChEBI" id="CHEBI:59789"/>
    </ligand>
</feature>
<gene>
    <name evidence="6" type="primary">rsmH</name>
    <name evidence="8" type="ORF">SAMN06296036_101411</name>
</gene>
<dbReference type="InterPro" id="IPR002903">
    <property type="entry name" value="RsmH"/>
</dbReference>
<feature type="region of interest" description="Disordered" evidence="7">
    <location>
        <begin position="296"/>
        <end position="319"/>
    </location>
</feature>
<evidence type="ECO:0000256" key="1">
    <source>
        <dbReference type="ARBA" id="ARBA00010396"/>
    </source>
</evidence>
<proteinExistence type="inferred from homology"/>
<evidence type="ECO:0000256" key="4">
    <source>
        <dbReference type="ARBA" id="ARBA00022679"/>
    </source>
</evidence>
<dbReference type="PANTHER" id="PTHR11265:SF0">
    <property type="entry name" value="12S RRNA N4-METHYLCYTIDINE METHYLTRANSFERASE"/>
    <property type="match status" value="1"/>
</dbReference>
<keyword evidence="9" id="KW-1185">Reference proteome</keyword>
<keyword evidence="2 6" id="KW-0698">rRNA processing</keyword>
<organism evidence="8 9">
    <name type="scientific">Pseudobacteriovorax antillogorgiicola</name>
    <dbReference type="NCBI Taxonomy" id="1513793"/>
    <lineage>
        <taxon>Bacteria</taxon>
        <taxon>Pseudomonadati</taxon>
        <taxon>Bdellovibrionota</taxon>
        <taxon>Oligoflexia</taxon>
        <taxon>Oligoflexales</taxon>
        <taxon>Pseudobacteriovoracaceae</taxon>
        <taxon>Pseudobacteriovorax</taxon>
    </lineage>
</organism>
<dbReference type="Proteomes" id="UP000192907">
    <property type="component" value="Unassembled WGS sequence"/>
</dbReference>
<feature type="binding site" evidence="6">
    <location>
        <begin position="32"/>
        <end position="34"/>
    </location>
    <ligand>
        <name>S-adenosyl-L-methionine</name>
        <dbReference type="ChEBI" id="CHEBI:59789"/>
    </ligand>
</feature>
<dbReference type="PANTHER" id="PTHR11265">
    <property type="entry name" value="S-ADENOSYL-METHYLTRANSFERASE MRAW"/>
    <property type="match status" value="1"/>
</dbReference>
<dbReference type="SUPFAM" id="SSF81799">
    <property type="entry name" value="Putative methyltransferase TM0872, insert domain"/>
    <property type="match status" value="1"/>
</dbReference>
<dbReference type="EMBL" id="FWZT01000001">
    <property type="protein sequence ID" value="SME90968.1"/>
    <property type="molecule type" value="Genomic_DNA"/>
</dbReference>
<evidence type="ECO:0000256" key="2">
    <source>
        <dbReference type="ARBA" id="ARBA00022552"/>
    </source>
</evidence>
<keyword evidence="4 6" id="KW-0808">Transferase</keyword>
<feature type="binding site" evidence="6">
    <location>
        <position position="81"/>
    </location>
    <ligand>
        <name>S-adenosyl-L-methionine</name>
        <dbReference type="ChEBI" id="CHEBI:59789"/>
    </ligand>
</feature>
<evidence type="ECO:0000256" key="6">
    <source>
        <dbReference type="HAMAP-Rule" id="MF_01007"/>
    </source>
</evidence>
<dbReference type="Pfam" id="PF01795">
    <property type="entry name" value="Methyltransf_5"/>
    <property type="match status" value="1"/>
</dbReference>
<dbReference type="FunFam" id="1.10.150.170:FF:000003">
    <property type="entry name" value="Ribosomal RNA small subunit methyltransferase H"/>
    <property type="match status" value="1"/>
</dbReference>
<name>A0A1Y6B8G1_9BACT</name>
<keyword evidence="5 6" id="KW-0949">S-adenosyl-L-methionine</keyword>
<dbReference type="AlphaFoldDB" id="A0A1Y6B8G1"/>
<dbReference type="STRING" id="1513793.SAMN06296036_101411"/>
<dbReference type="InterPro" id="IPR023397">
    <property type="entry name" value="SAM-dep_MeTrfase_MraW_recog"/>
</dbReference>
<feature type="binding site" evidence="6">
    <location>
        <position position="110"/>
    </location>
    <ligand>
        <name>S-adenosyl-L-methionine</name>
        <dbReference type="ChEBI" id="CHEBI:59789"/>
    </ligand>
</feature>
<dbReference type="GO" id="GO:0005737">
    <property type="term" value="C:cytoplasm"/>
    <property type="evidence" value="ECO:0007669"/>
    <property type="project" value="UniProtKB-SubCell"/>
</dbReference>
<keyword evidence="6" id="KW-0963">Cytoplasm</keyword>
<dbReference type="GO" id="GO:0070475">
    <property type="term" value="P:rRNA base methylation"/>
    <property type="evidence" value="ECO:0007669"/>
    <property type="project" value="UniProtKB-UniRule"/>
</dbReference>
<reference evidence="9" key="1">
    <citation type="submission" date="2017-04" db="EMBL/GenBank/DDBJ databases">
        <authorList>
            <person name="Varghese N."/>
            <person name="Submissions S."/>
        </authorList>
    </citation>
    <scope>NUCLEOTIDE SEQUENCE [LARGE SCALE GENOMIC DNA]</scope>
    <source>
        <strain evidence="9">RKEM611</strain>
    </source>
</reference>
<protein>
    <recommendedName>
        <fullName evidence="6">Ribosomal RNA small subunit methyltransferase H</fullName>
        <ecNumber evidence="6">2.1.1.199</ecNumber>
    </recommendedName>
    <alternativeName>
        <fullName evidence="6">16S rRNA m(4)C1402 methyltransferase</fullName>
    </alternativeName>
    <alternativeName>
        <fullName evidence="6">rRNA (cytosine-N(4)-)-methyltransferase RsmH</fullName>
    </alternativeName>
</protein>
<accession>A0A1Y6B8G1</accession>
<dbReference type="Gene3D" id="3.40.50.150">
    <property type="entry name" value="Vaccinia Virus protein VP39"/>
    <property type="match status" value="1"/>
</dbReference>
<evidence type="ECO:0000313" key="8">
    <source>
        <dbReference type="EMBL" id="SME90968.1"/>
    </source>
</evidence>
<dbReference type="EC" id="2.1.1.199" evidence="6"/>
<comment type="similarity">
    <text evidence="1 6">Belongs to the methyltransferase superfamily. RsmH family.</text>
</comment>